<comment type="caution">
    <text evidence="1">The sequence shown here is derived from an EMBL/GenBank/DDBJ whole genome shotgun (WGS) entry which is preliminary data.</text>
</comment>
<gene>
    <name evidence="1" type="ORF">F5050DRAFT_1579705</name>
</gene>
<feature type="non-terminal residue" evidence="1">
    <location>
        <position position="1"/>
    </location>
</feature>
<evidence type="ECO:0000313" key="2">
    <source>
        <dbReference type="Proteomes" id="UP001163828"/>
    </source>
</evidence>
<organism evidence="1 2">
    <name type="scientific">Lentinula boryana</name>
    <dbReference type="NCBI Taxonomy" id="40481"/>
    <lineage>
        <taxon>Eukaryota</taxon>
        <taxon>Fungi</taxon>
        <taxon>Dikarya</taxon>
        <taxon>Basidiomycota</taxon>
        <taxon>Agaricomycotina</taxon>
        <taxon>Agaricomycetes</taxon>
        <taxon>Agaricomycetidae</taxon>
        <taxon>Agaricales</taxon>
        <taxon>Marasmiineae</taxon>
        <taxon>Omphalotaceae</taxon>
        <taxon>Lentinula</taxon>
    </lineage>
</organism>
<reference evidence="1" key="1">
    <citation type="submission" date="2022-08" db="EMBL/GenBank/DDBJ databases">
        <authorList>
            <consortium name="DOE Joint Genome Institute"/>
            <person name="Min B."/>
            <person name="Riley R."/>
            <person name="Sierra-Patev S."/>
            <person name="Naranjo-Ortiz M."/>
            <person name="Looney B."/>
            <person name="Konkel Z."/>
            <person name="Slot J.C."/>
            <person name="Sakamoto Y."/>
            <person name="Steenwyk J.L."/>
            <person name="Rokas A."/>
            <person name="Carro J."/>
            <person name="Camarero S."/>
            <person name="Ferreira P."/>
            <person name="Molpeceres G."/>
            <person name="Ruiz-Duenas F.J."/>
            <person name="Serrano A."/>
            <person name="Henrissat B."/>
            <person name="Drula E."/>
            <person name="Hughes K.W."/>
            <person name="Mata J.L."/>
            <person name="Ishikawa N.K."/>
            <person name="Vargas-Isla R."/>
            <person name="Ushijima S."/>
            <person name="Smith C.A."/>
            <person name="Ahrendt S."/>
            <person name="Andreopoulos W."/>
            <person name="He G."/>
            <person name="Labutti K."/>
            <person name="Lipzen A."/>
            <person name="Ng V."/>
            <person name="Sandor L."/>
            <person name="Barry K."/>
            <person name="Martinez A.T."/>
            <person name="Xiao Y."/>
            <person name="Gibbons J.G."/>
            <person name="Terashima K."/>
            <person name="Hibbett D.S."/>
            <person name="Grigoriev I.V."/>
        </authorList>
    </citation>
    <scope>NUCLEOTIDE SEQUENCE</scope>
    <source>
        <strain evidence="1">TFB10827</strain>
    </source>
</reference>
<name>A0ABQ8Q176_9AGAR</name>
<sequence length="101" mass="11485">GYTVLFFPNYHCELNSIEQCWGYAKRVYPISHVLTSSSETNLEKNILVVLDSIPLVSMQRFATHSLHFANGYALGLNGAEAAWANKKFWGHRTIPPIFEQK</sequence>
<proteinExistence type="predicted"/>
<protein>
    <recommendedName>
        <fullName evidence="3">Tc1-like transposase DDE domain-containing protein</fullName>
    </recommendedName>
</protein>
<evidence type="ECO:0000313" key="1">
    <source>
        <dbReference type="EMBL" id="KAJ3992366.1"/>
    </source>
</evidence>
<evidence type="ECO:0008006" key="3">
    <source>
        <dbReference type="Google" id="ProtNLM"/>
    </source>
</evidence>
<dbReference type="Proteomes" id="UP001163828">
    <property type="component" value="Unassembled WGS sequence"/>
</dbReference>
<dbReference type="Gene3D" id="3.30.420.10">
    <property type="entry name" value="Ribonuclease H-like superfamily/Ribonuclease H"/>
    <property type="match status" value="1"/>
</dbReference>
<dbReference type="InterPro" id="IPR036397">
    <property type="entry name" value="RNaseH_sf"/>
</dbReference>
<dbReference type="EMBL" id="MU790865">
    <property type="protein sequence ID" value="KAJ3992366.1"/>
    <property type="molecule type" value="Genomic_DNA"/>
</dbReference>
<accession>A0ABQ8Q176</accession>
<keyword evidence="2" id="KW-1185">Reference proteome</keyword>